<dbReference type="CDD" id="cd08026">
    <property type="entry name" value="DUF326"/>
    <property type="match status" value="1"/>
</dbReference>
<accession>A0ABT6CJU2</accession>
<dbReference type="InterPro" id="IPR044543">
    <property type="entry name" value="YHJQ-like"/>
</dbReference>
<dbReference type="Proteomes" id="UP001222770">
    <property type="component" value="Unassembled WGS sequence"/>
</dbReference>
<gene>
    <name evidence="1" type="ORF">POM99_13345</name>
</gene>
<dbReference type="EMBL" id="JAROCY010000012">
    <property type="protein sequence ID" value="MDF8334194.1"/>
    <property type="molecule type" value="Genomic_DNA"/>
</dbReference>
<evidence type="ECO:0000313" key="1">
    <source>
        <dbReference type="EMBL" id="MDF8334194.1"/>
    </source>
</evidence>
<name>A0ABT6CJU2_9SPHN</name>
<organism evidence="1 2">
    <name type="scientific">Novosphingobium cyanobacteriorum</name>
    <dbReference type="NCBI Taxonomy" id="3024215"/>
    <lineage>
        <taxon>Bacteria</taxon>
        <taxon>Pseudomonadati</taxon>
        <taxon>Pseudomonadota</taxon>
        <taxon>Alphaproteobacteria</taxon>
        <taxon>Sphingomonadales</taxon>
        <taxon>Sphingomonadaceae</taxon>
        <taxon>Novosphingobium</taxon>
    </lineage>
</organism>
<dbReference type="RefSeq" id="WP_277278635.1">
    <property type="nucleotide sequence ID" value="NZ_JAROCY010000012.1"/>
</dbReference>
<protein>
    <submittedName>
        <fullName evidence="1">Four-helix bundle copper-binding protein</fullName>
    </submittedName>
</protein>
<dbReference type="InterPro" id="IPR005560">
    <property type="entry name" value="Csp_YhjQ"/>
</dbReference>
<dbReference type="PANTHER" id="PTHR37310">
    <property type="entry name" value="CYTOPLASMIC PROTEIN-RELATED"/>
    <property type="match status" value="1"/>
</dbReference>
<keyword evidence="2" id="KW-1185">Reference proteome</keyword>
<comment type="caution">
    <text evidence="1">The sequence shown here is derived from an EMBL/GenBank/DDBJ whole genome shotgun (WGS) entry which is preliminary data.</text>
</comment>
<sequence length="135" mass="14508">MSIEAMIREHPQVGSNYNEALGRAVKHAMYCSAICASCADACLAEAMDMSQCVRTCLDCADICEATAKVALRRTGSNREVIVAQLQACIRACEICEAECARHDAAHCQRCARMCRECANDCQAALEGVQAELASA</sequence>
<dbReference type="Pfam" id="PF03860">
    <property type="entry name" value="Csp"/>
    <property type="match status" value="1"/>
</dbReference>
<reference evidence="1 2" key="1">
    <citation type="submission" date="2023-03" db="EMBL/GenBank/DDBJ databases">
        <title>Novosphingobium cyanobacteriorum sp. nov., isolated from a eutrophic reservoir during the Microcystis bloom period.</title>
        <authorList>
            <person name="Kang M."/>
            <person name="Le V."/>
            <person name="Ko S.-R."/>
            <person name="Lee S.-A."/>
            <person name="Ahn C.-Y."/>
        </authorList>
    </citation>
    <scope>NUCLEOTIDE SEQUENCE [LARGE SCALE GENOMIC DNA]</scope>
    <source>
        <strain evidence="1 2">HBC54</strain>
    </source>
</reference>
<dbReference type="PANTHER" id="PTHR37310:SF1">
    <property type="entry name" value="CYTOPLASMIC PROTEIN"/>
    <property type="match status" value="1"/>
</dbReference>
<dbReference type="Gene3D" id="1.20.1270.360">
    <property type="match status" value="1"/>
</dbReference>
<proteinExistence type="predicted"/>
<evidence type="ECO:0000313" key="2">
    <source>
        <dbReference type="Proteomes" id="UP001222770"/>
    </source>
</evidence>